<keyword evidence="5" id="KW-0472">Membrane</keyword>
<dbReference type="PROSITE" id="PS50198">
    <property type="entry name" value="PPIC_PPIASE_2"/>
    <property type="match status" value="1"/>
</dbReference>
<protein>
    <recommendedName>
        <fullName evidence="5">Foldase protein PrsA</fullName>
        <ecNumber evidence="5">5.2.1.8</ecNumber>
    </recommendedName>
</protein>
<comment type="function">
    <text evidence="5">Plays a major role in protein secretion by helping the post-translocational extracellular folding of several secreted proteins.</text>
</comment>
<dbReference type="Gene3D" id="3.10.50.40">
    <property type="match status" value="1"/>
</dbReference>
<feature type="compositionally biased region" description="Basic and acidic residues" evidence="6">
    <location>
        <begin position="326"/>
        <end position="336"/>
    </location>
</feature>
<dbReference type="PANTHER" id="PTHR47245:SF1">
    <property type="entry name" value="FOLDASE PROTEIN PRSA"/>
    <property type="match status" value="1"/>
</dbReference>
<dbReference type="InterPro" id="IPR046357">
    <property type="entry name" value="PPIase_dom_sf"/>
</dbReference>
<dbReference type="GO" id="GO:0003755">
    <property type="term" value="F:peptidyl-prolyl cis-trans isomerase activity"/>
    <property type="evidence" value="ECO:0007669"/>
    <property type="project" value="UniProtKB-UniRule"/>
</dbReference>
<proteinExistence type="inferred from homology"/>
<dbReference type="InterPro" id="IPR000297">
    <property type="entry name" value="PPIase_PpiC"/>
</dbReference>
<keyword evidence="5" id="KW-1003">Cell membrane</keyword>
<dbReference type="Gene3D" id="1.10.4030.10">
    <property type="entry name" value="Porin chaperone SurA, peptide-binding domain"/>
    <property type="match status" value="1"/>
</dbReference>
<dbReference type="PANTHER" id="PTHR47245">
    <property type="entry name" value="PEPTIDYLPROLYL ISOMERASE"/>
    <property type="match status" value="1"/>
</dbReference>
<evidence type="ECO:0000256" key="2">
    <source>
        <dbReference type="ARBA" id="ARBA00022729"/>
    </source>
</evidence>
<dbReference type="EC" id="5.2.1.8" evidence="5"/>
<dbReference type="InterPro" id="IPR023059">
    <property type="entry name" value="Foldase_PrsA"/>
</dbReference>
<feature type="compositionally biased region" description="Acidic residues" evidence="6">
    <location>
        <begin position="316"/>
        <end position="325"/>
    </location>
</feature>
<keyword evidence="4 5" id="KW-0413">Isomerase</keyword>
<dbReference type="InterPro" id="IPR050245">
    <property type="entry name" value="PrsA_foldase"/>
</dbReference>
<dbReference type="Proteomes" id="UP000287605">
    <property type="component" value="Unassembled WGS sequence"/>
</dbReference>
<comment type="caution">
    <text evidence="9">The sequence shown here is derived from an EMBL/GenBank/DDBJ whole genome shotgun (WGS) entry which is preliminary data.</text>
</comment>
<dbReference type="GO" id="GO:0005886">
    <property type="term" value="C:plasma membrane"/>
    <property type="evidence" value="ECO:0007669"/>
    <property type="project" value="UniProtKB-SubCell"/>
</dbReference>
<comment type="similarity">
    <text evidence="5">Belongs to the PrsA family.</text>
</comment>
<feature type="signal peptide" evidence="7">
    <location>
        <begin position="1"/>
        <end position="21"/>
    </location>
</feature>
<evidence type="ECO:0000313" key="9">
    <source>
        <dbReference type="EMBL" id="RSU09173.1"/>
    </source>
</evidence>
<comment type="subcellular location">
    <subcellularLocation>
        <location evidence="5">Cell membrane</location>
        <topology evidence="5">Lipid-anchor</topology>
    </subcellularLocation>
</comment>
<feature type="chain" id="PRO_5039274833" description="Foldase protein PrsA" evidence="7">
    <location>
        <begin position="22"/>
        <end position="336"/>
    </location>
</feature>
<evidence type="ECO:0000256" key="1">
    <source>
        <dbReference type="ARBA" id="ARBA00000971"/>
    </source>
</evidence>
<accession>A0A430AMI9</accession>
<evidence type="ECO:0000256" key="4">
    <source>
        <dbReference type="ARBA" id="ARBA00023235"/>
    </source>
</evidence>
<dbReference type="RefSeq" id="WP_126809952.1">
    <property type="nucleotide sequence ID" value="NZ_NGKA01000024.1"/>
</dbReference>
<sequence>MKKIKLAIIGLVSAATLTACSSGTDVVTMKGSTITVDDIFQQVKTDDAVKQSITQMIINEVAVNAYGDKVEQKAIDKQFNETKKQYGDAFASVLESNGMTEKTYKENIKNYLAYEQMLKSHVDLSDADLKEVWADFHPEVEVQLIAISDEEEAKKVHESAKNGDDFAKLAEENSNDASASEKGKVTFDSTSTTVPTEVKEAAFQMKDGDISDVIKSTTYDQSYQEINTFYIVKMVKQQDKGNDMKPFKKQLKEIATNNKLADQQFQFDVLSKEFKKANVKIKDEDLTSIVAQFMPEETESTDSSADDKTKETNATDSEETEDTDASEDKETTDETK</sequence>
<evidence type="ECO:0000313" key="10">
    <source>
        <dbReference type="Proteomes" id="UP000287605"/>
    </source>
</evidence>
<keyword evidence="5" id="KW-0564">Palmitate</keyword>
<dbReference type="SUPFAM" id="SSF54534">
    <property type="entry name" value="FKBP-like"/>
    <property type="match status" value="1"/>
</dbReference>
<dbReference type="OrthoDB" id="2194386at2"/>
<evidence type="ECO:0000256" key="3">
    <source>
        <dbReference type="ARBA" id="ARBA00023110"/>
    </source>
</evidence>
<keyword evidence="10" id="KW-1185">Reference proteome</keyword>
<dbReference type="Pfam" id="PF00639">
    <property type="entry name" value="Rotamase"/>
    <property type="match status" value="1"/>
</dbReference>
<organism evidence="9 10">
    <name type="scientific">Vagococcus elongatus</name>
    <dbReference type="NCBI Taxonomy" id="180344"/>
    <lineage>
        <taxon>Bacteria</taxon>
        <taxon>Bacillati</taxon>
        <taxon>Bacillota</taxon>
        <taxon>Bacilli</taxon>
        <taxon>Lactobacillales</taxon>
        <taxon>Enterococcaceae</taxon>
        <taxon>Vagococcus</taxon>
    </lineage>
</organism>
<evidence type="ECO:0000259" key="8">
    <source>
        <dbReference type="PROSITE" id="PS50198"/>
    </source>
</evidence>
<dbReference type="AlphaFoldDB" id="A0A430AMI9"/>
<evidence type="ECO:0000256" key="5">
    <source>
        <dbReference type="HAMAP-Rule" id="MF_01145"/>
    </source>
</evidence>
<dbReference type="PROSITE" id="PS51257">
    <property type="entry name" value="PROKAR_LIPOPROTEIN"/>
    <property type="match status" value="1"/>
</dbReference>
<keyword evidence="3 5" id="KW-0697">Rotamase</keyword>
<gene>
    <name evidence="5" type="primary">prsA</name>
    <name evidence="9" type="ORF">CBF29_11940</name>
</gene>
<comment type="catalytic activity">
    <reaction evidence="1 5">
        <text>[protein]-peptidylproline (omega=180) = [protein]-peptidylproline (omega=0)</text>
        <dbReference type="Rhea" id="RHEA:16237"/>
        <dbReference type="Rhea" id="RHEA-COMP:10747"/>
        <dbReference type="Rhea" id="RHEA-COMP:10748"/>
        <dbReference type="ChEBI" id="CHEBI:83833"/>
        <dbReference type="ChEBI" id="CHEBI:83834"/>
        <dbReference type="EC" id="5.2.1.8"/>
    </reaction>
</comment>
<keyword evidence="2 5" id="KW-0732">Signal</keyword>
<dbReference type="EMBL" id="NGKA01000024">
    <property type="protein sequence ID" value="RSU09173.1"/>
    <property type="molecule type" value="Genomic_DNA"/>
</dbReference>
<reference evidence="9 10" key="1">
    <citation type="submission" date="2017-05" db="EMBL/GenBank/DDBJ databases">
        <title>Vagococcus spp. assemblies.</title>
        <authorList>
            <person name="Gulvik C.A."/>
        </authorList>
    </citation>
    <scope>NUCLEOTIDE SEQUENCE [LARGE SCALE GENOMIC DNA]</scope>
    <source>
        <strain evidence="9 10">CCUG 51432</strain>
    </source>
</reference>
<feature type="region of interest" description="Disordered" evidence="6">
    <location>
        <begin position="291"/>
        <end position="336"/>
    </location>
</feature>
<evidence type="ECO:0000256" key="6">
    <source>
        <dbReference type="SAM" id="MobiDB-lite"/>
    </source>
</evidence>
<name>A0A430AMI9_9ENTE</name>
<keyword evidence="5" id="KW-0449">Lipoprotein</keyword>
<feature type="domain" description="PpiC" evidence="8">
    <location>
        <begin position="137"/>
        <end position="217"/>
    </location>
</feature>
<evidence type="ECO:0000256" key="7">
    <source>
        <dbReference type="SAM" id="SignalP"/>
    </source>
</evidence>
<dbReference type="GO" id="GO:0006457">
    <property type="term" value="P:protein folding"/>
    <property type="evidence" value="ECO:0007669"/>
    <property type="project" value="UniProtKB-UniRule"/>
</dbReference>
<dbReference type="HAMAP" id="MF_01145">
    <property type="entry name" value="Foldase_PrsA"/>
    <property type="match status" value="1"/>
</dbReference>